<sequence>MQPALHSRPVSDAQHALAMVRECYRGGYWRWFSRGAPGGSAQTN</sequence>
<dbReference type="RefSeq" id="WP_281247813.1">
    <property type="nucleotide sequence ID" value="NZ_FQUJ01000003.1"/>
</dbReference>
<organism evidence="1 2">
    <name type="scientific">Modicisalibacter ilicicola DSM 19980</name>
    <dbReference type="NCBI Taxonomy" id="1121942"/>
    <lineage>
        <taxon>Bacteria</taxon>
        <taxon>Pseudomonadati</taxon>
        <taxon>Pseudomonadota</taxon>
        <taxon>Gammaproteobacteria</taxon>
        <taxon>Oceanospirillales</taxon>
        <taxon>Halomonadaceae</taxon>
        <taxon>Modicisalibacter</taxon>
    </lineage>
</organism>
<dbReference type="Proteomes" id="UP000184346">
    <property type="component" value="Unassembled WGS sequence"/>
</dbReference>
<dbReference type="AlphaFoldDB" id="A0A1M4V447"/>
<evidence type="ECO:0000313" key="2">
    <source>
        <dbReference type="Proteomes" id="UP000184346"/>
    </source>
</evidence>
<proteinExistence type="predicted"/>
<keyword evidence="2" id="KW-1185">Reference proteome</keyword>
<gene>
    <name evidence="1" type="ORF">SAMN02745148_00850</name>
</gene>
<dbReference type="EMBL" id="FQUJ01000003">
    <property type="protein sequence ID" value="SHE63761.1"/>
    <property type="molecule type" value="Genomic_DNA"/>
</dbReference>
<protein>
    <submittedName>
        <fullName evidence="1">Uncharacterized protein</fullName>
    </submittedName>
</protein>
<name>A0A1M4V447_9GAMM</name>
<reference evidence="1 2" key="1">
    <citation type="submission" date="2016-11" db="EMBL/GenBank/DDBJ databases">
        <authorList>
            <person name="Jaros S."/>
            <person name="Januszkiewicz K."/>
            <person name="Wedrychowicz H."/>
        </authorList>
    </citation>
    <scope>NUCLEOTIDE SEQUENCE [LARGE SCALE GENOMIC DNA]</scope>
    <source>
        <strain evidence="1 2">DSM 19980</strain>
    </source>
</reference>
<accession>A0A1M4V447</accession>
<dbReference type="STRING" id="1121942.SAMN02745148_00850"/>
<evidence type="ECO:0000313" key="1">
    <source>
        <dbReference type="EMBL" id="SHE63761.1"/>
    </source>
</evidence>